<keyword evidence="2" id="KW-0472">Membrane</keyword>
<evidence type="ECO:0000256" key="2">
    <source>
        <dbReference type="SAM" id="Phobius"/>
    </source>
</evidence>
<sequence>MNLLGKIFTVLILLASVALMIIAMFVYSTHRNWQDAYNQLNTKFQAATAANANAEAQYLAQISQLKSEQSAAVQDVAKLETERNLIVSQNQAIQKEVDELRRDQAQSVALVKATEENINRLTQEVTGLRDSIRVAQQERDEQFHTTLKATSELHSVGGQLQQLEERSSQIVAQLADVTAKATEGGVDLQGEFVPRVRGKVSKLRRSTEGLLIEITVGADDGIRPGQNIEIFRGDRYLGRAEIMRADPDRAVGRILREFQQGQIQENDDVATKLRVG</sequence>
<dbReference type="Proteomes" id="UP000317909">
    <property type="component" value="Chromosome"/>
</dbReference>
<keyword evidence="2" id="KW-1133">Transmembrane helix</keyword>
<evidence type="ECO:0000313" key="3">
    <source>
        <dbReference type="EMBL" id="QDT71216.1"/>
    </source>
</evidence>
<dbReference type="KEGG" id="llh:I41_03720"/>
<keyword evidence="1" id="KW-0175">Coiled coil</keyword>
<dbReference type="OrthoDB" id="253764at2"/>
<proteinExistence type="predicted"/>
<feature type="transmembrane region" description="Helical" evidence="2">
    <location>
        <begin position="7"/>
        <end position="27"/>
    </location>
</feature>
<keyword evidence="4" id="KW-1185">Reference proteome</keyword>
<feature type="coiled-coil region" evidence="1">
    <location>
        <begin position="37"/>
        <end position="180"/>
    </location>
</feature>
<dbReference type="EMBL" id="CP036339">
    <property type="protein sequence ID" value="QDT71216.1"/>
    <property type="molecule type" value="Genomic_DNA"/>
</dbReference>
<gene>
    <name evidence="3" type="ORF">I41_03720</name>
</gene>
<name>A0A517TS60_9BACT</name>
<dbReference type="AlphaFoldDB" id="A0A517TS60"/>
<keyword evidence="2" id="KW-0812">Transmembrane</keyword>
<evidence type="ECO:0000313" key="4">
    <source>
        <dbReference type="Proteomes" id="UP000317909"/>
    </source>
</evidence>
<protein>
    <submittedName>
        <fullName evidence="3">Uncharacterized protein</fullName>
    </submittedName>
</protein>
<organism evidence="3 4">
    <name type="scientific">Lacipirellula limnantheis</name>
    <dbReference type="NCBI Taxonomy" id="2528024"/>
    <lineage>
        <taxon>Bacteria</taxon>
        <taxon>Pseudomonadati</taxon>
        <taxon>Planctomycetota</taxon>
        <taxon>Planctomycetia</taxon>
        <taxon>Pirellulales</taxon>
        <taxon>Lacipirellulaceae</taxon>
        <taxon>Lacipirellula</taxon>
    </lineage>
</organism>
<reference evidence="3 4" key="1">
    <citation type="submission" date="2019-02" db="EMBL/GenBank/DDBJ databases">
        <title>Deep-cultivation of Planctomycetes and their phenomic and genomic characterization uncovers novel biology.</title>
        <authorList>
            <person name="Wiegand S."/>
            <person name="Jogler M."/>
            <person name="Boedeker C."/>
            <person name="Pinto D."/>
            <person name="Vollmers J."/>
            <person name="Rivas-Marin E."/>
            <person name="Kohn T."/>
            <person name="Peeters S.H."/>
            <person name="Heuer A."/>
            <person name="Rast P."/>
            <person name="Oberbeckmann S."/>
            <person name="Bunk B."/>
            <person name="Jeske O."/>
            <person name="Meyerdierks A."/>
            <person name="Storesund J.E."/>
            <person name="Kallscheuer N."/>
            <person name="Luecker S."/>
            <person name="Lage O.M."/>
            <person name="Pohl T."/>
            <person name="Merkel B.J."/>
            <person name="Hornburger P."/>
            <person name="Mueller R.-W."/>
            <person name="Bruemmer F."/>
            <person name="Labrenz M."/>
            <person name="Spormann A.M."/>
            <person name="Op den Camp H."/>
            <person name="Overmann J."/>
            <person name="Amann R."/>
            <person name="Jetten M.S.M."/>
            <person name="Mascher T."/>
            <person name="Medema M.H."/>
            <person name="Devos D.P."/>
            <person name="Kaster A.-K."/>
            <person name="Ovreas L."/>
            <person name="Rohde M."/>
            <person name="Galperin M.Y."/>
            <person name="Jogler C."/>
        </authorList>
    </citation>
    <scope>NUCLEOTIDE SEQUENCE [LARGE SCALE GENOMIC DNA]</scope>
    <source>
        <strain evidence="3 4">I41</strain>
    </source>
</reference>
<evidence type="ECO:0000256" key="1">
    <source>
        <dbReference type="SAM" id="Coils"/>
    </source>
</evidence>
<dbReference type="Gene3D" id="1.10.287.1490">
    <property type="match status" value="1"/>
</dbReference>
<dbReference type="RefSeq" id="WP_145430369.1">
    <property type="nucleotide sequence ID" value="NZ_CP036339.1"/>
</dbReference>
<accession>A0A517TS60</accession>